<accession>A0A9D1M453</accession>
<name>A0A9D1M453_9PROT</name>
<dbReference type="EMBL" id="DVNC01000028">
    <property type="protein sequence ID" value="HIU53311.1"/>
    <property type="molecule type" value="Genomic_DNA"/>
</dbReference>
<evidence type="ECO:0000313" key="4">
    <source>
        <dbReference type="Proteomes" id="UP000824107"/>
    </source>
</evidence>
<protein>
    <submittedName>
        <fullName evidence="3">Uncharacterized protein</fullName>
    </submittedName>
</protein>
<feature type="signal peptide" evidence="2">
    <location>
        <begin position="1"/>
        <end position="21"/>
    </location>
</feature>
<dbReference type="AlphaFoldDB" id="A0A9D1M453"/>
<proteinExistence type="predicted"/>
<reference evidence="3" key="2">
    <citation type="journal article" date="2021" name="PeerJ">
        <title>Extensive microbial diversity within the chicken gut microbiome revealed by metagenomics and culture.</title>
        <authorList>
            <person name="Gilroy R."/>
            <person name="Ravi A."/>
            <person name="Getino M."/>
            <person name="Pursley I."/>
            <person name="Horton D.L."/>
            <person name="Alikhan N.F."/>
            <person name="Baker D."/>
            <person name="Gharbi K."/>
            <person name="Hall N."/>
            <person name="Watson M."/>
            <person name="Adriaenssens E.M."/>
            <person name="Foster-Nyarko E."/>
            <person name="Jarju S."/>
            <person name="Secka A."/>
            <person name="Antonio M."/>
            <person name="Oren A."/>
            <person name="Chaudhuri R.R."/>
            <person name="La Ragione R."/>
            <person name="Hildebrand F."/>
            <person name="Pallen M.J."/>
        </authorList>
    </citation>
    <scope>NUCLEOTIDE SEQUENCE</scope>
    <source>
        <strain evidence="3">ChiW3-316</strain>
    </source>
</reference>
<evidence type="ECO:0000313" key="3">
    <source>
        <dbReference type="EMBL" id="HIU53311.1"/>
    </source>
</evidence>
<feature type="chain" id="PRO_5039675455" evidence="2">
    <location>
        <begin position="22"/>
        <end position="93"/>
    </location>
</feature>
<gene>
    <name evidence="3" type="ORF">IAD20_04435</name>
</gene>
<comment type="caution">
    <text evidence="3">The sequence shown here is derived from an EMBL/GenBank/DDBJ whole genome shotgun (WGS) entry which is preliminary data.</text>
</comment>
<evidence type="ECO:0000256" key="2">
    <source>
        <dbReference type="SAM" id="SignalP"/>
    </source>
</evidence>
<keyword evidence="2" id="KW-0732">Signal</keyword>
<organism evidence="3 4">
    <name type="scientific">Candidatus Scatocola faecipullorum</name>
    <dbReference type="NCBI Taxonomy" id="2840917"/>
    <lineage>
        <taxon>Bacteria</taxon>
        <taxon>Pseudomonadati</taxon>
        <taxon>Pseudomonadota</taxon>
        <taxon>Alphaproteobacteria</taxon>
        <taxon>Rhodospirillales</taxon>
        <taxon>Rhodospirillaceae</taxon>
        <taxon>Rhodospirillaceae incertae sedis</taxon>
        <taxon>Candidatus Scatocola</taxon>
    </lineage>
</organism>
<sequence length="93" mass="10799">MKKFIAILIFALLLAIAAAKHFYNKSASFEAVYEAEKEAHEALIEKRNEENENAKRLSELKKESYTNKKADYRHWADLPVPDDFKLLMRKAGK</sequence>
<evidence type="ECO:0000256" key="1">
    <source>
        <dbReference type="SAM" id="Coils"/>
    </source>
</evidence>
<reference evidence="3" key="1">
    <citation type="submission" date="2020-10" db="EMBL/GenBank/DDBJ databases">
        <authorList>
            <person name="Gilroy R."/>
        </authorList>
    </citation>
    <scope>NUCLEOTIDE SEQUENCE</scope>
    <source>
        <strain evidence="3">ChiW3-316</strain>
    </source>
</reference>
<feature type="coiled-coil region" evidence="1">
    <location>
        <begin position="32"/>
        <end position="63"/>
    </location>
</feature>
<keyword evidence="1" id="KW-0175">Coiled coil</keyword>
<dbReference type="Proteomes" id="UP000824107">
    <property type="component" value="Unassembled WGS sequence"/>
</dbReference>